<evidence type="ECO:0000259" key="5">
    <source>
        <dbReference type="PROSITE" id="PS50893"/>
    </source>
</evidence>
<evidence type="ECO:0000256" key="4">
    <source>
        <dbReference type="ARBA" id="ARBA00022840"/>
    </source>
</evidence>
<name>A0A1A8XYF9_9PROT</name>
<evidence type="ECO:0000256" key="3">
    <source>
        <dbReference type="ARBA" id="ARBA00022741"/>
    </source>
</evidence>
<dbReference type="EMBL" id="FLQX01000162">
    <property type="protein sequence ID" value="SBT10009.1"/>
    <property type="molecule type" value="Genomic_DNA"/>
</dbReference>
<dbReference type="Pfam" id="PF00005">
    <property type="entry name" value="ABC_tran"/>
    <property type="match status" value="1"/>
</dbReference>
<keyword evidence="4 6" id="KW-0067">ATP-binding</keyword>
<proteinExistence type="predicted"/>
<evidence type="ECO:0000313" key="7">
    <source>
        <dbReference type="Proteomes" id="UP000199169"/>
    </source>
</evidence>
<evidence type="ECO:0000256" key="2">
    <source>
        <dbReference type="ARBA" id="ARBA00022475"/>
    </source>
</evidence>
<dbReference type="Gene3D" id="3.40.50.300">
    <property type="entry name" value="P-loop containing nucleotide triphosphate hydrolases"/>
    <property type="match status" value="1"/>
</dbReference>
<dbReference type="Proteomes" id="UP000199169">
    <property type="component" value="Unassembled WGS sequence"/>
</dbReference>
<dbReference type="STRING" id="1860102.ACCAA_810047"/>
<sequence>MSEPAGASHTALPVIAIRGLSTQFDDAVIHRDIDLAVERGQMLGLVGGSGSGKTTLLREIVGLLAPSKGEVRLFGHAVLDADPKRRRMVRRRFGMLFQQGALFSALSVFDNIAFPLRELRMLDEAMIVDLVLLKLGMVELEPRHARLMPAELSGGMVKRVALARALSLEPELLVLDEPTAGLDPDRSENFVKLLKTLQKELGFTVIMVTHDLETLMGLATRLAVLADHRIVACGTVEEVLAVEHPFIRNFFASGRAAAGVGQGAG</sequence>
<keyword evidence="3" id="KW-0547">Nucleotide-binding</keyword>
<feature type="domain" description="ABC transporter" evidence="5">
    <location>
        <begin position="15"/>
        <end position="252"/>
    </location>
</feature>
<dbReference type="AlphaFoldDB" id="A0A1A8XYF9"/>
<dbReference type="PANTHER" id="PTHR43023:SF3">
    <property type="entry name" value="PROTEIN TRIGALACTOSYLDIACYLGLYCEROL 3, CHLOROPLASTIC"/>
    <property type="match status" value="1"/>
</dbReference>
<dbReference type="InterPro" id="IPR003439">
    <property type="entry name" value="ABC_transporter-like_ATP-bd"/>
</dbReference>
<keyword evidence="7" id="KW-1185">Reference proteome</keyword>
<dbReference type="PANTHER" id="PTHR43023">
    <property type="entry name" value="PROTEIN TRIGALACTOSYLDIACYLGLYCEROL 3, CHLOROPLASTIC"/>
    <property type="match status" value="1"/>
</dbReference>
<dbReference type="GO" id="GO:0005524">
    <property type="term" value="F:ATP binding"/>
    <property type="evidence" value="ECO:0007669"/>
    <property type="project" value="UniProtKB-KW"/>
</dbReference>
<dbReference type="GO" id="GO:0016887">
    <property type="term" value="F:ATP hydrolysis activity"/>
    <property type="evidence" value="ECO:0007669"/>
    <property type="project" value="InterPro"/>
</dbReference>
<keyword evidence="2" id="KW-1003">Cell membrane</keyword>
<dbReference type="SMART" id="SM00382">
    <property type="entry name" value="AAA"/>
    <property type="match status" value="1"/>
</dbReference>
<gene>
    <name evidence="6" type="ORF">ACCAA_810047</name>
</gene>
<keyword evidence="1" id="KW-0813">Transport</keyword>
<dbReference type="PROSITE" id="PS50893">
    <property type="entry name" value="ABC_TRANSPORTER_2"/>
    <property type="match status" value="1"/>
</dbReference>
<evidence type="ECO:0000313" key="6">
    <source>
        <dbReference type="EMBL" id="SBT10009.1"/>
    </source>
</evidence>
<evidence type="ECO:0000256" key="1">
    <source>
        <dbReference type="ARBA" id="ARBA00022448"/>
    </source>
</evidence>
<reference evidence="6 7" key="1">
    <citation type="submission" date="2016-06" db="EMBL/GenBank/DDBJ databases">
        <authorList>
            <person name="Kjaerup R.B."/>
            <person name="Dalgaard T.S."/>
            <person name="Juul-Madsen H.R."/>
        </authorList>
    </citation>
    <scope>NUCLEOTIDE SEQUENCE [LARGE SCALE GENOMIC DNA]</scope>
    <source>
        <strain evidence="6">3</strain>
    </source>
</reference>
<organism evidence="6 7">
    <name type="scientific">Candidatus Accumulibacter aalborgensis</name>
    <dbReference type="NCBI Taxonomy" id="1860102"/>
    <lineage>
        <taxon>Bacteria</taxon>
        <taxon>Pseudomonadati</taxon>
        <taxon>Pseudomonadota</taxon>
        <taxon>Betaproteobacteria</taxon>
        <taxon>Candidatus Accumulibacter</taxon>
    </lineage>
</organism>
<protein>
    <submittedName>
        <fullName evidence="6">Uncharacterized ABC transporter ATP-binding protein HI_1087</fullName>
    </submittedName>
</protein>
<dbReference type="InterPro" id="IPR003593">
    <property type="entry name" value="AAA+_ATPase"/>
</dbReference>
<dbReference type="SUPFAM" id="SSF52540">
    <property type="entry name" value="P-loop containing nucleoside triphosphate hydrolases"/>
    <property type="match status" value="1"/>
</dbReference>
<keyword evidence="2" id="KW-0472">Membrane</keyword>
<dbReference type="RefSeq" id="WP_186409145.1">
    <property type="nucleotide sequence ID" value="NZ_FLQX01000162.1"/>
</dbReference>
<dbReference type="InterPro" id="IPR027417">
    <property type="entry name" value="P-loop_NTPase"/>
</dbReference>
<accession>A0A1A8XYF9</accession>